<dbReference type="SUPFAM" id="SSF49313">
    <property type="entry name" value="Cadherin-like"/>
    <property type="match status" value="1"/>
</dbReference>
<dbReference type="Proteomes" id="UP000242474">
    <property type="component" value="Unassembled WGS sequence"/>
</dbReference>
<evidence type="ECO:0000313" key="3">
    <source>
        <dbReference type="Proteomes" id="UP000242474"/>
    </source>
</evidence>
<dbReference type="AlphaFoldDB" id="A0A2G5BEV7"/>
<organism evidence="2 3">
    <name type="scientific">Coemansia reversa (strain ATCC 12441 / NRRL 1564)</name>
    <dbReference type="NCBI Taxonomy" id="763665"/>
    <lineage>
        <taxon>Eukaryota</taxon>
        <taxon>Fungi</taxon>
        <taxon>Fungi incertae sedis</taxon>
        <taxon>Zoopagomycota</taxon>
        <taxon>Kickxellomycotina</taxon>
        <taxon>Kickxellomycetes</taxon>
        <taxon>Kickxellales</taxon>
        <taxon>Kickxellaceae</taxon>
        <taxon>Coemansia</taxon>
    </lineage>
</organism>
<feature type="compositionally biased region" description="Polar residues" evidence="1">
    <location>
        <begin position="55"/>
        <end position="67"/>
    </location>
</feature>
<dbReference type="GO" id="GO:0005509">
    <property type="term" value="F:calcium ion binding"/>
    <property type="evidence" value="ECO:0007669"/>
    <property type="project" value="InterPro"/>
</dbReference>
<feature type="region of interest" description="Disordered" evidence="1">
    <location>
        <begin position="214"/>
        <end position="236"/>
    </location>
</feature>
<evidence type="ECO:0000256" key="1">
    <source>
        <dbReference type="SAM" id="MobiDB-lite"/>
    </source>
</evidence>
<dbReference type="OrthoDB" id="409625at2759"/>
<gene>
    <name evidence="2" type="ORF">COEREDRAFT_91896</name>
</gene>
<feature type="compositionally biased region" description="Polar residues" evidence="1">
    <location>
        <begin position="117"/>
        <end position="138"/>
    </location>
</feature>
<feature type="region of interest" description="Disordered" evidence="1">
    <location>
        <begin position="30"/>
        <end position="74"/>
    </location>
</feature>
<protein>
    <submittedName>
        <fullName evidence="2">Uncharacterized protein</fullName>
    </submittedName>
</protein>
<keyword evidence="3" id="KW-1185">Reference proteome</keyword>
<accession>A0A2G5BEV7</accession>
<reference evidence="2 3" key="1">
    <citation type="journal article" date="2015" name="Genome Biol. Evol.">
        <title>Phylogenomic analyses indicate that early fungi evolved digesting cell walls of algal ancestors of land plants.</title>
        <authorList>
            <person name="Chang Y."/>
            <person name="Wang S."/>
            <person name="Sekimoto S."/>
            <person name="Aerts A.L."/>
            <person name="Choi C."/>
            <person name="Clum A."/>
            <person name="LaButti K.M."/>
            <person name="Lindquist E.A."/>
            <person name="Yee Ngan C."/>
            <person name="Ohm R.A."/>
            <person name="Salamov A.A."/>
            <person name="Grigoriev I.V."/>
            <person name="Spatafora J.W."/>
            <person name="Berbee M.L."/>
        </authorList>
    </citation>
    <scope>NUCLEOTIDE SEQUENCE [LARGE SCALE GENOMIC DNA]</scope>
    <source>
        <strain evidence="2 3">NRRL 1564</strain>
    </source>
</reference>
<dbReference type="InterPro" id="IPR015919">
    <property type="entry name" value="Cadherin-like_sf"/>
</dbReference>
<feature type="region of interest" description="Disordered" evidence="1">
    <location>
        <begin position="86"/>
        <end position="154"/>
    </location>
</feature>
<dbReference type="EMBL" id="KZ303494">
    <property type="protein sequence ID" value="PIA17548.1"/>
    <property type="molecule type" value="Genomic_DNA"/>
</dbReference>
<dbReference type="GO" id="GO:0016020">
    <property type="term" value="C:membrane"/>
    <property type="evidence" value="ECO:0007669"/>
    <property type="project" value="InterPro"/>
</dbReference>
<name>A0A2G5BEV7_COERN</name>
<dbReference type="STRING" id="763665.A0A2G5BEV7"/>
<feature type="compositionally biased region" description="Pro residues" evidence="1">
    <location>
        <begin position="95"/>
        <end position="108"/>
    </location>
</feature>
<proteinExistence type="predicted"/>
<feature type="compositionally biased region" description="Low complexity" evidence="1">
    <location>
        <begin position="214"/>
        <end position="232"/>
    </location>
</feature>
<sequence length="797" mass="85594">MRGDESVSVCQLEEASRALATLCKDMTSSIEDSMALEQQPKRRRTESRATATESPPAQSPLSKQSPATGKRAPSVVAHALPAIRSPTVPSLQPMPLHPPPQQHQPVPPSYHYDSLAGSGQSHHYDSLTGSAPPQTQYHSHPPLPPLPQVQDGTQPHLAGYAQSAGAQASTAPGISTVPARFLSAATTNTQQHQQLSTLGPHSLGLVAHSAPLTTPASTVSGPTAATASTPSAQLPQPFVSPHGIPTSLLGHGSAVANAEYGVWFYPHQHLAQTDRGVGMAGMAGSASASPLSQHTIASTDHSYPLQGQFDTQMRYMAVPGQPSGAPKPMVSAALPIDRSLRPISIASHQQQQQHGLATMHYSQSPAYQSHTQYHPSYYHPQHQMPPQSLHPSIIPNQSHHPQHHPPFPAQHSALAATAPMSECSSTHTSVGCGANGAVMHPGAYGTMHPPSIDSVSGDQVSAAQVAAAVAAAAVSAHSIPVSNTAVGVGTGASGSASSSAIGFGGSRLVAGANDPEQQGIPAFKFSMSIPTNSEPSIPEYFESYSQGYMMGNAPIMEPSPASPAEQTLDAELMAKLDGLFMKYLEAICSNNITVDSEGESIHQTQMAKKLEKLEQCAEYRTFRFRIQAFSNGFREFIEREAGLTEQAVSKQQLRNYLHQQHYISRYNEDGKKAKSKGHHVWNVEAKKMSRNTWWFKEFVRRIAAPPPKAIAGVPYEWTPTIWDPQIKAPKVYFSSEWLPPWLRWENNTLRGLPPVDAADCSIGVIASYYQGKEVCHFKSNFTIHVMPHTPSGNVFLP</sequence>
<evidence type="ECO:0000313" key="2">
    <source>
        <dbReference type="EMBL" id="PIA17548.1"/>
    </source>
</evidence>